<dbReference type="NCBIfam" id="TIGR00261">
    <property type="entry name" value="traB"/>
    <property type="match status" value="1"/>
</dbReference>
<dbReference type="InterPro" id="IPR002816">
    <property type="entry name" value="TraB/PrgY/GumN_fam"/>
</dbReference>
<dbReference type="Pfam" id="PF01963">
    <property type="entry name" value="TraB_PrgY_gumN"/>
    <property type="match status" value="1"/>
</dbReference>
<organism evidence="2 3">
    <name type="scientific">Candidatus Treponema excrementipullorum</name>
    <dbReference type="NCBI Taxonomy" id="2838768"/>
    <lineage>
        <taxon>Bacteria</taxon>
        <taxon>Pseudomonadati</taxon>
        <taxon>Spirochaetota</taxon>
        <taxon>Spirochaetia</taxon>
        <taxon>Spirochaetales</taxon>
        <taxon>Treponemataceae</taxon>
        <taxon>Treponema</taxon>
    </lineage>
</organism>
<feature type="transmembrane region" description="Helical" evidence="1">
    <location>
        <begin position="257"/>
        <end position="277"/>
    </location>
</feature>
<gene>
    <name evidence="2" type="ORF">IAA16_10890</name>
</gene>
<reference evidence="2" key="1">
    <citation type="journal article" date="2021" name="PeerJ">
        <title>Extensive microbial diversity within the chicken gut microbiome revealed by metagenomics and culture.</title>
        <authorList>
            <person name="Gilroy R."/>
            <person name="Ravi A."/>
            <person name="Getino M."/>
            <person name="Pursley I."/>
            <person name="Horton D.L."/>
            <person name="Alikhan N.F."/>
            <person name="Baker D."/>
            <person name="Gharbi K."/>
            <person name="Hall N."/>
            <person name="Watson M."/>
            <person name="Adriaenssens E.M."/>
            <person name="Foster-Nyarko E."/>
            <person name="Jarju S."/>
            <person name="Secka A."/>
            <person name="Antonio M."/>
            <person name="Oren A."/>
            <person name="Chaudhuri R.R."/>
            <person name="La Ragione R."/>
            <person name="Hildebrand F."/>
            <person name="Pallen M.J."/>
        </authorList>
    </citation>
    <scope>NUCLEOTIDE SEQUENCE</scope>
    <source>
        <strain evidence="2">Gambia15-2214</strain>
    </source>
</reference>
<accession>A0A9E2L3I6</accession>
<protein>
    <submittedName>
        <fullName evidence="2">TraB/GumN family protein</fullName>
    </submittedName>
</protein>
<dbReference type="InterPro" id="IPR005230">
    <property type="entry name" value="TraB_bac"/>
</dbReference>
<keyword evidence="1" id="KW-0812">Transmembrane</keyword>
<evidence type="ECO:0000256" key="1">
    <source>
        <dbReference type="SAM" id="Phobius"/>
    </source>
</evidence>
<feature type="transmembrane region" description="Helical" evidence="1">
    <location>
        <begin position="289"/>
        <end position="316"/>
    </location>
</feature>
<feature type="transmembrane region" description="Helical" evidence="1">
    <location>
        <begin position="369"/>
        <end position="392"/>
    </location>
</feature>
<dbReference type="CDD" id="cd14726">
    <property type="entry name" value="TraB_PrgY-like"/>
    <property type="match status" value="1"/>
</dbReference>
<feature type="transmembrane region" description="Helical" evidence="1">
    <location>
        <begin position="322"/>
        <end position="340"/>
    </location>
</feature>
<dbReference type="EMBL" id="JAHLFV010000247">
    <property type="protein sequence ID" value="MBU3851064.1"/>
    <property type="molecule type" value="Genomic_DNA"/>
</dbReference>
<comment type="caution">
    <text evidence="2">The sequence shown here is derived from an EMBL/GenBank/DDBJ whole genome shotgun (WGS) entry which is preliminary data.</text>
</comment>
<evidence type="ECO:0000313" key="3">
    <source>
        <dbReference type="Proteomes" id="UP000823914"/>
    </source>
</evidence>
<keyword evidence="1" id="KW-1133">Transmembrane helix</keyword>
<dbReference type="PANTHER" id="PTHR21530:SF7">
    <property type="entry name" value="TRAB DOMAIN-CONTAINING PROTEIN"/>
    <property type="match status" value="1"/>
</dbReference>
<proteinExistence type="predicted"/>
<reference evidence="2" key="2">
    <citation type="submission" date="2021-04" db="EMBL/GenBank/DDBJ databases">
        <authorList>
            <person name="Gilroy R."/>
        </authorList>
    </citation>
    <scope>NUCLEOTIDE SEQUENCE</scope>
    <source>
        <strain evidence="2">Gambia15-2214</strain>
    </source>
</reference>
<evidence type="ECO:0000313" key="2">
    <source>
        <dbReference type="EMBL" id="MBU3851064.1"/>
    </source>
</evidence>
<dbReference type="PANTHER" id="PTHR21530">
    <property type="entry name" value="PHEROMONE SHUTDOWN PROTEIN"/>
    <property type="match status" value="1"/>
</dbReference>
<dbReference type="InterPro" id="IPR046345">
    <property type="entry name" value="TraB_PrgY-like"/>
</dbReference>
<dbReference type="Proteomes" id="UP000823914">
    <property type="component" value="Unassembled WGS sequence"/>
</dbReference>
<keyword evidence="1" id="KW-0472">Membrane</keyword>
<dbReference type="AlphaFoldDB" id="A0A9E2L3I6"/>
<name>A0A9E2L3I6_9SPIR</name>
<sequence>MSQTEKRLLLNGREIILLGTAHISQESIIQVQETIKAEVPDCVAIELDEQRYASMKNPQQWRELDIIKVLKSGQGFLLLANLVLSSFQKRMGADVGVKPGEEMKAAIATAEELHIPAVMVDRPIQMTLKRAWTMNSLWGKCKLLAVLISTAFDKEEVSPEQIENLKNDGALDSMMNEIADYLPAVKSVLIDERDQYLSSRIWETAISGEPAKKVVAVLGAGHLPGVERHLQALAKGEESSDTTEISKVPPAGIGSKIAGLVFPVAIVALIVAGFFTGGAKASLDMVIQWILWNGLLSAFGALVAGGHILTILAGFVGAPIATLNPVIGVGMFTGLVQAWIRKPKVEDMEFLVEDAGTFKGYYKNRILRVLLVFMLSSVGGVIGNFIAVPSLFASIVK</sequence>